<dbReference type="Proteomes" id="UP000886653">
    <property type="component" value="Unassembled WGS sequence"/>
</dbReference>
<organism evidence="2 3">
    <name type="scientific">Cronartium quercuum f. sp. fusiforme G11</name>
    <dbReference type="NCBI Taxonomy" id="708437"/>
    <lineage>
        <taxon>Eukaryota</taxon>
        <taxon>Fungi</taxon>
        <taxon>Dikarya</taxon>
        <taxon>Basidiomycota</taxon>
        <taxon>Pucciniomycotina</taxon>
        <taxon>Pucciniomycetes</taxon>
        <taxon>Pucciniales</taxon>
        <taxon>Coleosporiaceae</taxon>
        <taxon>Cronartium</taxon>
    </lineage>
</organism>
<gene>
    <name evidence="2" type="ORF">CROQUDRAFT_104783</name>
</gene>
<feature type="region of interest" description="Disordered" evidence="1">
    <location>
        <begin position="294"/>
        <end position="313"/>
    </location>
</feature>
<comment type="caution">
    <text evidence="2">The sequence shown here is derived from an EMBL/GenBank/DDBJ whole genome shotgun (WGS) entry which is preliminary data.</text>
</comment>
<evidence type="ECO:0000313" key="2">
    <source>
        <dbReference type="EMBL" id="KAG0149843.1"/>
    </source>
</evidence>
<protein>
    <submittedName>
        <fullName evidence="2">Uncharacterized protein</fullName>
    </submittedName>
</protein>
<dbReference type="EMBL" id="MU167224">
    <property type="protein sequence ID" value="KAG0149843.1"/>
    <property type="molecule type" value="Genomic_DNA"/>
</dbReference>
<keyword evidence="3" id="KW-1185">Reference proteome</keyword>
<feature type="compositionally biased region" description="Basic and acidic residues" evidence="1">
    <location>
        <begin position="236"/>
        <end position="246"/>
    </location>
</feature>
<feature type="compositionally biased region" description="Basic and acidic residues" evidence="1">
    <location>
        <begin position="277"/>
        <end position="286"/>
    </location>
</feature>
<accession>A0A9P6TGJ7</accession>
<dbReference type="AlphaFoldDB" id="A0A9P6TGJ7"/>
<reference evidence="2" key="1">
    <citation type="submission" date="2013-11" db="EMBL/GenBank/DDBJ databases">
        <title>Genome sequence of the fusiform rust pathogen reveals effectors for host alternation and coevolution with pine.</title>
        <authorList>
            <consortium name="DOE Joint Genome Institute"/>
            <person name="Smith K."/>
            <person name="Pendleton A."/>
            <person name="Kubisiak T."/>
            <person name="Anderson C."/>
            <person name="Salamov A."/>
            <person name="Aerts A."/>
            <person name="Riley R."/>
            <person name="Clum A."/>
            <person name="Lindquist E."/>
            <person name="Ence D."/>
            <person name="Campbell M."/>
            <person name="Kronenberg Z."/>
            <person name="Feau N."/>
            <person name="Dhillon B."/>
            <person name="Hamelin R."/>
            <person name="Burleigh J."/>
            <person name="Smith J."/>
            <person name="Yandell M."/>
            <person name="Nelson C."/>
            <person name="Grigoriev I."/>
            <person name="Davis J."/>
        </authorList>
    </citation>
    <scope>NUCLEOTIDE SEQUENCE</scope>
    <source>
        <strain evidence="2">G11</strain>
    </source>
</reference>
<feature type="region of interest" description="Disordered" evidence="1">
    <location>
        <begin position="236"/>
        <end position="286"/>
    </location>
</feature>
<evidence type="ECO:0000313" key="3">
    <source>
        <dbReference type="Proteomes" id="UP000886653"/>
    </source>
</evidence>
<proteinExistence type="predicted"/>
<evidence type="ECO:0000256" key="1">
    <source>
        <dbReference type="SAM" id="MobiDB-lite"/>
    </source>
</evidence>
<name>A0A9P6TGJ7_9BASI</name>
<sequence length="333" mass="38805">MTSNLHQPFKNSLASNKPQQIITKTYALARRTIRSPTQNTSLSQTSKTLEDDNKVNIKNLKKDFKSNLIKPPSPKVLRLRKTLKNEKKLNHDFKNEKNKLIDKSNLQKINPIKNEKNKLIDKAKLQKSNPIQKKKKSLLTTTTRTNNNNNKPITRSQSNKLNVYEDEIENNHIIDSSLFLENSADLNYNPKLPKLMQEGLIGFNKNDKHKIEQDLNSISPITKEKHNPVKSCHKRLIEFENESNDKIKRKKKNKKGDNNNNNKENKLKSKNKYQKNKKNDDKENEIQVDNQKMKINDNHHHNQNQNIFSKGTIIHKTIVKPDDDDDSDDPMRI</sequence>